<organism evidence="3 4">
    <name type="scientific">Pseudoduganella flava</name>
    <dbReference type="NCBI Taxonomy" id="871742"/>
    <lineage>
        <taxon>Bacteria</taxon>
        <taxon>Pseudomonadati</taxon>
        <taxon>Pseudomonadota</taxon>
        <taxon>Betaproteobacteria</taxon>
        <taxon>Burkholderiales</taxon>
        <taxon>Oxalobacteraceae</taxon>
        <taxon>Telluria group</taxon>
        <taxon>Pseudoduganella</taxon>
    </lineage>
</organism>
<feature type="transmembrane region" description="Helical" evidence="1">
    <location>
        <begin position="123"/>
        <end position="141"/>
    </location>
</feature>
<dbReference type="RefSeq" id="WP_145873591.1">
    <property type="nucleotide sequence ID" value="NZ_CP046904.1"/>
</dbReference>
<keyword evidence="5" id="KW-1185">Reference proteome</keyword>
<dbReference type="OrthoDB" id="8777258at2"/>
<keyword evidence="1" id="KW-1133">Transmembrane helix</keyword>
<reference evidence="2 5" key="3">
    <citation type="submission" date="2019-12" db="EMBL/GenBank/DDBJ databases">
        <title>Draft Genome Sequences of Six Type Strains of the Genus Massilia.</title>
        <authorList>
            <person name="Miess H."/>
            <person name="Frediansyah A."/>
            <person name="Goeker M."/>
            <person name="Gross H."/>
        </authorList>
    </citation>
    <scope>NUCLEOTIDE SEQUENCE [LARGE SCALE GENOMIC DNA]</scope>
    <source>
        <strain evidence="2 5">DSM 26639</strain>
    </source>
</reference>
<accession>A0A562PZS2</accession>
<keyword evidence="1" id="KW-0812">Transmembrane</keyword>
<gene>
    <name evidence="2" type="ORF">GO485_05165</name>
    <name evidence="3" type="ORF">IP92_01165</name>
</gene>
<evidence type="ECO:0000256" key="1">
    <source>
        <dbReference type="SAM" id="Phobius"/>
    </source>
</evidence>
<dbReference type="Proteomes" id="UP000315112">
    <property type="component" value="Unassembled WGS sequence"/>
</dbReference>
<name>A0A562PZS2_9BURK</name>
<dbReference type="Proteomes" id="UP000437862">
    <property type="component" value="Chromosome"/>
</dbReference>
<reference evidence="3" key="2">
    <citation type="submission" date="2019-07" db="EMBL/GenBank/DDBJ databases">
        <authorList>
            <person name="Whitman W."/>
            <person name="Huntemann M."/>
            <person name="Clum A."/>
            <person name="Pillay M."/>
            <person name="Palaniappan K."/>
            <person name="Varghese N."/>
            <person name="Mikhailova N."/>
            <person name="Stamatis D."/>
            <person name="Reddy T."/>
            <person name="Daum C."/>
            <person name="Shapiro N."/>
            <person name="Ivanova N."/>
            <person name="Kyrpides N."/>
            <person name="Woyke T."/>
        </authorList>
    </citation>
    <scope>NUCLEOTIDE SEQUENCE</scope>
    <source>
        <strain evidence="3">CGMCC 1.10685</strain>
    </source>
</reference>
<dbReference type="EMBL" id="CP046904">
    <property type="protein sequence ID" value="QGZ38504.1"/>
    <property type="molecule type" value="Genomic_DNA"/>
</dbReference>
<evidence type="ECO:0000313" key="5">
    <source>
        <dbReference type="Proteomes" id="UP000437862"/>
    </source>
</evidence>
<sequence>MGVTLFTQLALLGKLGVVVAIVLHSLALVPQWQAQYFNPRFLHLSLYGLVLAVAHGAVLALAAAALPSAPAGRVNAAGWCIGAAVLLNLVVGAQNLLAVVALTRLHRPSALIAHSLRGAVRPLLWASALLALAATCIARGWF</sequence>
<proteinExistence type="predicted"/>
<dbReference type="AlphaFoldDB" id="A0A562PZS2"/>
<protein>
    <submittedName>
        <fullName evidence="3">Uncharacterized protein</fullName>
    </submittedName>
</protein>
<reference evidence="3 4" key="1">
    <citation type="journal article" date="2015" name="Stand. Genomic Sci.">
        <title>Genomic Encyclopedia of Bacterial and Archaeal Type Strains, Phase III: the genomes of soil and plant-associated and newly described type strains.</title>
        <authorList>
            <person name="Whitman W.B."/>
            <person name="Woyke T."/>
            <person name="Klenk H.P."/>
            <person name="Zhou Y."/>
            <person name="Lilburn T.G."/>
            <person name="Beck B.J."/>
            <person name="De Vos P."/>
            <person name="Vandamme P."/>
            <person name="Eisen J.A."/>
            <person name="Garrity G."/>
            <person name="Hugenholtz P."/>
            <person name="Kyrpides N.C."/>
        </authorList>
    </citation>
    <scope>NUCLEOTIDE SEQUENCE [LARGE SCALE GENOMIC DNA]</scope>
    <source>
        <strain evidence="3 4">CGMCC 1.10685</strain>
    </source>
</reference>
<evidence type="ECO:0000313" key="2">
    <source>
        <dbReference type="EMBL" id="QGZ38504.1"/>
    </source>
</evidence>
<keyword evidence="1" id="KW-0472">Membrane</keyword>
<feature type="transmembrane region" description="Helical" evidence="1">
    <location>
        <begin position="76"/>
        <end position="102"/>
    </location>
</feature>
<dbReference type="EMBL" id="VLKW01000002">
    <property type="protein sequence ID" value="TWI49941.1"/>
    <property type="molecule type" value="Genomic_DNA"/>
</dbReference>
<feature type="transmembrane region" description="Helical" evidence="1">
    <location>
        <begin position="41"/>
        <end position="64"/>
    </location>
</feature>
<evidence type="ECO:0000313" key="4">
    <source>
        <dbReference type="Proteomes" id="UP000315112"/>
    </source>
</evidence>
<evidence type="ECO:0000313" key="3">
    <source>
        <dbReference type="EMBL" id="TWI49941.1"/>
    </source>
</evidence>
<feature type="transmembrane region" description="Helical" evidence="1">
    <location>
        <begin position="6"/>
        <end position="29"/>
    </location>
</feature>